<evidence type="ECO:0000313" key="9">
    <source>
        <dbReference type="Proteomes" id="UP000664122"/>
    </source>
</evidence>
<evidence type="ECO:0000256" key="2">
    <source>
        <dbReference type="ARBA" id="ARBA00009209"/>
    </source>
</evidence>
<dbReference type="Proteomes" id="UP000664122">
    <property type="component" value="Unassembled WGS sequence"/>
</dbReference>
<comment type="similarity">
    <text evidence="2">Belongs to the glycosyl hydrolase 8 (cellulase D) family.</text>
</comment>
<dbReference type="InterPro" id="IPR008928">
    <property type="entry name" value="6-hairpin_glycosidase_sf"/>
</dbReference>
<accession>A0A939FXQ7</accession>
<evidence type="ECO:0000256" key="6">
    <source>
        <dbReference type="ARBA" id="ARBA00023295"/>
    </source>
</evidence>
<comment type="catalytic activity">
    <reaction evidence="1">
        <text>Endohydrolysis of (1-&gt;4)-beta-D-glucosidic linkages in cellulose, lichenin and cereal beta-D-glucans.</text>
        <dbReference type="EC" id="3.2.1.4"/>
    </reaction>
</comment>
<gene>
    <name evidence="8" type="ORF">J1C48_06110</name>
</gene>
<dbReference type="EMBL" id="JAFMPP010000003">
    <property type="protein sequence ID" value="MBO0662141.1"/>
    <property type="molecule type" value="Genomic_DNA"/>
</dbReference>
<evidence type="ECO:0000256" key="7">
    <source>
        <dbReference type="ARBA" id="ARBA00023326"/>
    </source>
</evidence>
<evidence type="ECO:0000313" key="8">
    <source>
        <dbReference type="EMBL" id="MBO0662141.1"/>
    </source>
</evidence>
<dbReference type="SUPFAM" id="SSF48208">
    <property type="entry name" value="Six-hairpin glycosidases"/>
    <property type="match status" value="1"/>
</dbReference>
<dbReference type="Pfam" id="PF01270">
    <property type="entry name" value="Glyco_hydro_8"/>
    <property type="match status" value="1"/>
</dbReference>
<dbReference type="Gene3D" id="1.50.10.10">
    <property type="match status" value="1"/>
</dbReference>
<evidence type="ECO:0000256" key="1">
    <source>
        <dbReference type="ARBA" id="ARBA00000966"/>
    </source>
</evidence>
<sequence>MNRRAFIMALAAGALGPSDLGGPARAASHAKALDTMAHWQQWRTSFVTRSGRVRDALNGGISHSEGQGYGMLLAAFHDDRVSFDQLWRWTRSELARKEDGLLSWRWDPKTTPHVTDRNNATDGDILVAWALAEAATRWPAGDYRAAAVRLADAIMKHAVIEAGGRMLILPGVDGFSAAARKDGPVINLSYWVFPAFEALAKVAPDHDWRRLADCGLDLVETLRFGPHDLPPDWASLAVPKPRLAEGFDPVFGWNALRVPFYIAASAPDWRGQRVLLAPFAALWADLPPAGTPAPISLTSKPAPPSFGSAGYGAVPAIVACAAFGTPYPAALKHFVDEPYYPATLRLLTLIAVRKWYPECLV</sequence>
<evidence type="ECO:0000256" key="5">
    <source>
        <dbReference type="ARBA" id="ARBA00023001"/>
    </source>
</evidence>
<keyword evidence="5" id="KW-0136">Cellulose degradation</keyword>
<keyword evidence="9" id="KW-1185">Reference proteome</keyword>
<protein>
    <recommendedName>
        <fullName evidence="3">cellulase</fullName>
        <ecNumber evidence="3">3.2.1.4</ecNumber>
    </recommendedName>
</protein>
<proteinExistence type="inferred from homology"/>
<dbReference type="AlphaFoldDB" id="A0A939FXQ7"/>
<dbReference type="GO" id="GO:0030245">
    <property type="term" value="P:cellulose catabolic process"/>
    <property type="evidence" value="ECO:0007669"/>
    <property type="project" value="UniProtKB-KW"/>
</dbReference>
<evidence type="ECO:0000256" key="4">
    <source>
        <dbReference type="ARBA" id="ARBA00022801"/>
    </source>
</evidence>
<dbReference type="EC" id="3.2.1.4" evidence="3"/>
<keyword evidence="4" id="KW-0378">Hydrolase</keyword>
<dbReference type="GO" id="GO:0008810">
    <property type="term" value="F:cellulase activity"/>
    <property type="evidence" value="ECO:0007669"/>
    <property type="project" value="UniProtKB-EC"/>
</dbReference>
<reference evidence="8" key="1">
    <citation type="submission" date="2021-03" db="EMBL/GenBank/DDBJ databases">
        <title>Whole genome sequence of Jiella sp. CQZ9-1.</title>
        <authorList>
            <person name="Tuo L."/>
        </authorList>
    </citation>
    <scope>NUCLEOTIDE SEQUENCE</scope>
    <source>
        <strain evidence="8">CQZ9-1</strain>
    </source>
</reference>
<keyword evidence="7" id="KW-0119">Carbohydrate metabolism</keyword>
<evidence type="ECO:0000256" key="3">
    <source>
        <dbReference type="ARBA" id="ARBA00012601"/>
    </source>
</evidence>
<organism evidence="8 9">
    <name type="scientific">Jiella flava</name>
    <dbReference type="NCBI Taxonomy" id="2816857"/>
    <lineage>
        <taxon>Bacteria</taxon>
        <taxon>Pseudomonadati</taxon>
        <taxon>Pseudomonadota</taxon>
        <taxon>Alphaproteobacteria</taxon>
        <taxon>Hyphomicrobiales</taxon>
        <taxon>Aurantimonadaceae</taxon>
        <taxon>Jiella</taxon>
    </lineage>
</organism>
<keyword evidence="7" id="KW-0624">Polysaccharide degradation</keyword>
<dbReference type="InterPro" id="IPR002037">
    <property type="entry name" value="Glyco_hydro_8"/>
</dbReference>
<dbReference type="InterPro" id="IPR012341">
    <property type="entry name" value="6hp_glycosidase-like_sf"/>
</dbReference>
<keyword evidence="6" id="KW-0326">Glycosidase</keyword>
<name>A0A939FXQ7_9HYPH</name>
<dbReference type="RefSeq" id="WP_207256886.1">
    <property type="nucleotide sequence ID" value="NZ_JAFMPP010000003.1"/>
</dbReference>
<dbReference type="PRINTS" id="PR00735">
    <property type="entry name" value="GLHYDRLASE8"/>
</dbReference>
<comment type="caution">
    <text evidence="8">The sequence shown here is derived from an EMBL/GenBank/DDBJ whole genome shotgun (WGS) entry which is preliminary data.</text>
</comment>